<dbReference type="PANTHER" id="PTHR43384:SF6">
    <property type="entry name" value="SEPTUM SITE-DETERMINING PROTEIN MIND HOMOLOG, CHLOROPLASTIC"/>
    <property type="match status" value="1"/>
</dbReference>
<evidence type="ECO:0000313" key="5">
    <source>
        <dbReference type="Proteomes" id="UP001298753"/>
    </source>
</evidence>
<comment type="caution">
    <text evidence="4">The sequence shown here is derived from an EMBL/GenBank/DDBJ whole genome shotgun (WGS) entry which is preliminary data.</text>
</comment>
<evidence type="ECO:0000313" key="4">
    <source>
        <dbReference type="EMBL" id="MCC2177112.1"/>
    </source>
</evidence>
<proteinExistence type="predicted"/>
<dbReference type="Gene3D" id="3.40.50.300">
    <property type="entry name" value="P-loop containing nucleotide triphosphate hydrolases"/>
    <property type="match status" value="1"/>
</dbReference>
<dbReference type="Pfam" id="PF01656">
    <property type="entry name" value="CbiA"/>
    <property type="match status" value="1"/>
</dbReference>
<dbReference type="InterPro" id="IPR027417">
    <property type="entry name" value="P-loop_NTPase"/>
</dbReference>
<keyword evidence="1" id="KW-0547">Nucleotide-binding</keyword>
<evidence type="ECO:0000256" key="1">
    <source>
        <dbReference type="ARBA" id="ARBA00022741"/>
    </source>
</evidence>
<dbReference type="GO" id="GO:0051782">
    <property type="term" value="P:negative regulation of cell division"/>
    <property type="evidence" value="ECO:0007669"/>
    <property type="project" value="TreeGrafter"/>
</dbReference>
<dbReference type="InterPro" id="IPR002586">
    <property type="entry name" value="CobQ/CobB/MinD/ParA_Nub-bd_dom"/>
</dbReference>
<dbReference type="GO" id="GO:0009898">
    <property type="term" value="C:cytoplasmic side of plasma membrane"/>
    <property type="evidence" value="ECO:0007669"/>
    <property type="project" value="TreeGrafter"/>
</dbReference>
<dbReference type="RefSeq" id="WP_110437293.1">
    <property type="nucleotide sequence ID" value="NZ_DBEZNG010000123.1"/>
</dbReference>
<accession>A0AAW4W051</accession>
<dbReference type="PANTHER" id="PTHR43384">
    <property type="entry name" value="SEPTUM SITE-DETERMINING PROTEIN MIND HOMOLOG, CHLOROPLASTIC-RELATED"/>
    <property type="match status" value="1"/>
</dbReference>
<dbReference type="SUPFAM" id="SSF52540">
    <property type="entry name" value="P-loop containing nucleoside triphosphate hydrolases"/>
    <property type="match status" value="1"/>
</dbReference>
<feature type="domain" description="CobQ/CobB/MinD/ParA nucleotide binding" evidence="3">
    <location>
        <begin position="5"/>
        <end position="217"/>
    </location>
</feature>
<protein>
    <submittedName>
        <fullName evidence="4">P-loop NTPase</fullName>
    </submittedName>
</protein>
<keyword evidence="2" id="KW-0067">ATP-binding</keyword>
<dbReference type="GO" id="GO:0016887">
    <property type="term" value="F:ATP hydrolysis activity"/>
    <property type="evidence" value="ECO:0007669"/>
    <property type="project" value="TreeGrafter"/>
</dbReference>
<gene>
    <name evidence="4" type="ORF">LKD22_08230</name>
</gene>
<dbReference type="GO" id="GO:0005524">
    <property type="term" value="F:ATP binding"/>
    <property type="evidence" value="ECO:0007669"/>
    <property type="project" value="UniProtKB-KW"/>
</dbReference>
<dbReference type="Proteomes" id="UP001298753">
    <property type="component" value="Unassembled WGS sequence"/>
</dbReference>
<dbReference type="AlphaFoldDB" id="A0AAW4W051"/>
<sequence>MLKVILVASGKGGTGKTSLTAGVGAALAQLGSKVLLIDGDCGLRNLDIVLGMSDRVVYSFADVAGGAVPLADAMACHPDMKTLYLLTAPVALPALSERGMEQLAVQAEEAGFDYLLIDGPAGLPAELSFLAHIATQAIIVTSTDRVCVRGAERCARKLEEEYCIQRIRMVLNRVRPQLISHGKSGNIDDAMDEAGLPLLGLVPEDVDLISCSNSGRSIHAVKHTGAARAFVNIARRLNGERIPLKL</sequence>
<organism evidence="4 5">
    <name type="scientific">Agathobaculum butyriciproducens</name>
    <dbReference type="NCBI Taxonomy" id="1628085"/>
    <lineage>
        <taxon>Bacteria</taxon>
        <taxon>Bacillati</taxon>
        <taxon>Bacillota</taxon>
        <taxon>Clostridia</taxon>
        <taxon>Eubacteriales</taxon>
        <taxon>Butyricicoccaceae</taxon>
        <taxon>Agathobaculum</taxon>
    </lineage>
</organism>
<evidence type="ECO:0000259" key="3">
    <source>
        <dbReference type="Pfam" id="PF01656"/>
    </source>
</evidence>
<evidence type="ECO:0000256" key="2">
    <source>
        <dbReference type="ARBA" id="ARBA00022840"/>
    </source>
</evidence>
<dbReference type="EMBL" id="JAJEPX010000022">
    <property type="protein sequence ID" value="MCC2177112.1"/>
    <property type="molecule type" value="Genomic_DNA"/>
</dbReference>
<dbReference type="GO" id="GO:0005829">
    <property type="term" value="C:cytosol"/>
    <property type="evidence" value="ECO:0007669"/>
    <property type="project" value="TreeGrafter"/>
</dbReference>
<dbReference type="InterPro" id="IPR050625">
    <property type="entry name" value="ParA/MinD_ATPase"/>
</dbReference>
<reference evidence="4 5" key="1">
    <citation type="submission" date="2021-10" db="EMBL/GenBank/DDBJ databases">
        <title>Anaerobic single-cell dispensing facilitates the cultivation of human gut bacteria.</title>
        <authorList>
            <person name="Afrizal A."/>
        </authorList>
    </citation>
    <scope>NUCLEOTIDE SEQUENCE [LARGE SCALE GENOMIC DNA]</scope>
    <source>
        <strain evidence="4 5">CLA-AA-H270</strain>
    </source>
</reference>
<name>A0AAW4W051_9FIRM</name>
<keyword evidence="5" id="KW-1185">Reference proteome</keyword>